<evidence type="ECO:0000313" key="2">
    <source>
        <dbReference type="Proteomes" id="UP000193335"/>
    </source>
</evidence>
<proteinExistence type="predicted"/>
<sequence length="108" mass="11099">MQSAFTRTTEGAIMPRVKQASKQKRTAKAATVKVLGAAGLGLSLASSASASTMPATGIPQSNTSPNQRFFLGEEEMADVSLATFHLFDRENFGGGVQLARGCGGCGCG</sequence>
<name>A0A1Y2K0T6_BRAJP</name>
<evidence type="ECO:0008006" key="3">
    <source>
        <dbReference type="Google" id="ProtNLM"/>
    </source>
</evidence>
<gene>
    <name evidence="1" type="ORF">BSZ19_00645</name>
</gene>
<feature type="non-terminal residue" evidence="1">
    <location>
        <position position="108"/>
    </location>
</feature>
<accession>A0A1Y2K0T6</accession>
<organism evidence="1 2">
    <name type="scientific">Bradyrhizobium japonicum</name>
    <dbReference type="NCBI Taxonomy" id="375"/>
    <lineage>
        <taxon>Bacteria</taxon>
        <taxon>Pseudomonadati</taxon>
        <taxon>Pseudomonadota</taxon>
        <taxon>Alphaproteobacteria</taxon>
        <taxon>Hyphomicrobiales</taxon>
        <taxon>Nitrobacteraceae</taxon>
        <taxon>Bradyrhizobium</taxon>
    </lineage>
</organism>
<dbReference type="AlphaFoldDB" id="A0A1Y2K0T6"/>
<comment type="caution">
    <text evidence="1">The sequence shown here is derived from an EMBL/GenBank/DDBJ whole genome shotgun (WGS) entry which is preliminary data.</text>
</comment>
<protein>
    <recommendedName>
        <fullName evidence="3">DUF4266 domain-containing protein</fullName>
    </recommendedName>
</protein>
<reference evidence="1 2" key="1">
    <citation type="submission" date="2017-03" db="EMBL/GenBank/DDBJ databases">
        <title>Whole genome sequences of fourteen strains of Bradyrhizobium canariense and one strain of Bradyrhizobium japonicum isolated from Lupinus (Papilionoideae: Genisteae) species in Algeria.</title>
        <authorList>
            <person name="Crovadore J."/>
            <person name="Chekireb D."/>
            <person name="Brachmann A."/>
            <person name="Chablais R."/>
            <person name="Cochard B."/>
            <person name="Lefort F."/>
        </authorList>
    </citation>
    <scope>NUCLEOTIDE SEQUENCE [LARGE SCALE GENOMIC DNA]</scope>
    <source>
        <strain evidence="1 2">UBMA197</strain>
    </source>
</reference>
<dbReference type="EMBL" id="NAFL01000118">
    <property type="protein sequence ID" value="OSJ37156.1"/>
    <property type="molecule type" value="Genomic_DNA"/>
</dbReference>
<evidence type="ECO:0000313" key="1">
    <source>
        <dbReference type="EMBL" id="OSJ37156.1"/>
    </source>
</evidence>
<dbReference type="Proteomes" id="UP000193335">
    <property type="component" value="Unassembled WGS sequence"/>
</dbReference>